<comment type="similarity">
    <text evidence="8 9">Belongs to the TonB-dependent receptor family.</text>
</comment>
<dbReference type="PANTHER" id="PTHR47234">
    <property type="match status" value="1"/>
</dbReference>
<dbReference type="AlphaFoldDB" id="A0A7U5BF74"/>
<dbReference type="EMBL" id="CP010836">
    <property type="protein sequence ID" value="AJP74172.1"/>
    <property type="molecule type" value="Genomic_DNA"/>
</dbReference>
<keyword evidence="3 8" id="KW-1134">Transmembrane beta strand</keyword>
<evidence type="ECO:0000256" key="5">
    <source>
        <dbReference type="ARBA" id="ARBA00023077"/>
    </source>
</evidence>
<keyword evidence="5 9" id="KW-0798">TonB box</keyword>
<evidence type="ECO:0000256" key="4">
    <source>
        <dbReference type="ARBA" id="ARBA00022692"/>
    </source>
</evidence>
<comment type="subcellular location">
    <subcellularLocation>
        <location evidence="1 8">Cell outer membrane</location>
        <topology evidence="1 8">Multi-pass membrane protein</topology>
    </subcellularLocation>
</comment>
<keyword evidence="14" id="KW-1185">Reference proteome</keyword>
<evidence type="ECO:0000259" key="11">
    <source>
        <dbReference type="Pfam" id="PF00593"/>
    </source>
</evidence>
<proteinExistence type="inferred from homology"/>
<accession>A0A7U5BF74</accession>
<dbReference type="InterPro" id="IPR039426">
    <property type="entry name" value="TonB-dep_rcpt-like"/>
</dbReference>
<keyword evidence="6 8" id="KW-0472">Membrane</keyword>
<dbReference type="Proteomes" id="UP000032300">
    <property type="component" value="Chromosome"/>
</dbReference>
<reference evidence="13 14" key="1">
    <citation type="journal article" date="2015" name="Int. J. Syst. Evol. Microbiol.">
        <title>Sphingomonas hengshuiensis sp. nov., isolated from lake wetland.</title>
        <authorList>
            <person name="Wei S."/>
            <person name="Wang T."/>
            <person name="Liu H."/>
            <person name="Zhang C."/>
            <person name="Guo J."/>
            <person name="Wang Q."/>
            <person name="Liang K."/>
            <person name="Zhang Z."/>
        </authorList>
    </citation>
    <scope>NUCLEOTIDE SEQUENCE [LARGE SCALE GENOMIC DNA]</scope>
    <source>
        <strain evidence="13 14">WHSC-8</strain>
    </source>
</reference>
<evidence type="ECO:0000256" key="1">
    <source>
        <dbReference type="ARBA" id="ARBA00004571"/>
    </source>
</evidence>
<dbReference type="SUPFAM" id="SSF56935">
    <property type="entry name" value="Porins"/>
    <property type="match status" value="1"/>
</dbReference>
<feature type="domain" description="TonB-dependent receptor-like beta-barrel" evidence="11">
    <location>
        <begin position="360"/>
        <end position="788"/>
    </location>
</feature>
<evidence type="ECO:0000256" key="3">
    <source>
        <dbReference type="ARBA" id="ARBA00022452"/>
    </source>
</evidence>
<dbReference type="CDD" id="cd01347">
    <property type="entry name" value="ligand_gated_channel"/>
    <property type="match status" value="1"/>
</dbReference>
<evidence type="ECO:0000256" key="8">
    <source>
        <dbReference type="PROSITE-ProRule" id="PRU01360"/>
    </source>
</evidence>
<gene>
    <name evidence="13" type="ORF">TS85_00925</name>
</gene>
<dbReference type="Gene3D" id="2.40.170.20">
    <property type="entry name" value="TonB-dependent receptor, beta-barrel domain"/>
    <property type="match status" value="1"/>
</dbReference>
<dbReference type="InterPro" id="IPR037066">
    <property type="entry name" value="Plug_dom_sf"/>
</dbReference>
<keyword evidence="2 8" id="KW-0813">Transport</keyword>
<evidence type="ECO:0000256" key="6">
    <source>
        <dbReference type="ARBA" id="ARBA00023136"/>
    </source>
</evidence>
<evidence type="ECO:0000313" key="13">
    <source>
        <dbReference type="EMBL" id="AJP74172.1"/>
    </source>
</evidence>
<feature type="domain" description="TonB-dependent receptor plug" evidence="12">
    <location>
        <begin position="67"/>
        <end position="188"/>
    </location>
</feature>
<dbReference type="Pfam" id="PF00593">
    <property type="entry name" value="TonB_dep_Rec_b-barrel"/>
    <property type="match status" value="1"/>
</dbReference>
<evidence type="ECO:0000259" key="12">
    <source>
        <dbReference type="Pfam" id="PF07715"/>
    </source>
</evidence>
<evidence type="ECO:0000256" key="2">
    <source>
        <dbReference type="ARBA" id="ARBA00022448"/>
    </source>
</evidence>
<dbReference type="InterPro" id="IPR012910">
    <property type="entry name" value="Plug_dom"/>
</dbReference>
<evidence type="ECO:0000256" key="10">
    <source>
        <dbReference type="SAM" id="MobiDB-lite"/>
    </source>
</evidence>
<evidence type="ECO:0000256" key="7">
    <source>
        <dbReference type="ARBA" id="ARBA00023237"/>
    </source>
</evidence>
<feature type="region of interest" description="Disordered" evidence="10">
    <location>
        <begin position="23"/>
        <end position="52"/>
    </location>
</feature>
<evidence type="ECO:0000256" key="9">
    <source>
        <dbReference type="RuleBase" id="RU003357"/>
    </source>
</evidence>
<dbReference type="Gene3D" id="2.170.130.10">
    <property type="entry name" value="TonB-dependent receptor, plug domain"/>
    <property type="match status" value="1"/>
</dbReference>
<reference evidence="13 14" key="2">
    <citation type="submission" date="2015-02" db="EMBL/GenBank/DDBJ databases">
        <title>The complete genome of Sphingomonas hengshuiensis sp. WHSC-8 isolated from soil of Hengshui Lake.</title>
        <authorList>
            <person name="Wei S."/>
            <person name="Guo J."/>
            <person name="Su C."/>
            <person name="Wu R."/>
            <person name="Zhang Z."/>
            <person name="Liang K."/>
            <person name="Li H."/>
            <person name="Wang T."/>
            <person name="Liu H."/>
            <person name="Zhang C."/>
            <person name="Li Z."/>
            <person name="Wang Q."/>
            <person name="Meng J."/>
        </authorList>
    </citation>
    <scope>NUCLEOTIDE SEQUENCE [LARGE SCALE GENOMIC DNA]</scope>
    <source>
        <strain evidence="13 14">WHSC-8</strain>
    </source>
</reference>
<dbReference type="Pfam" id="PF07715">
    <property type="entry name" value="Plug"/>
    <property type="match status" value="1"/>
</dbReference>
<keyword evidence="7 8" id="KW-0998">Cell outer membrane</keyword>
<protein>
    <submittedName>
        <fullName evidence="13">Membrane protein</fullName>
    </submittedName>
</protein>
<keyword evidence="4 8" id="KW-0812">Transmembrane</keyword>
<dbReference type="KEGG" id="sphi:TS85_00925"/>
<dbReference type="InterPro" id="IPR000531">
    <property type="entry name" value="Beta-barrel_TonB"/>
</dbReference>
<evidence type="ECO:0000313" key="14">
    <source>
        <dbReference type="Proteomes" id="UP000032300"/>
    </source>
</evidence>
<dbReference type="PANTHER" id="PTHR47234:SF3">
    <property type="entry name" value="SECRETIN_TONB SHORT N-TERMINAL DOMAIN-CONTAINING PROTEIN"/>
    <property type="match status" value="1"/>
</dbReference>
<dbReference type="GO" id="GO:0009279">
    <property type="term" value="C:cell outer membrane"/>
    <property type="evidence" value="ECO:0007669"/>
    <property type="project" value="UniProtKB-SubCell"/>
</dbReference>
<sequence length="830" mass="87851">MIALSLPKAVAAAKLVRTASLTPMGVPAAPPASASRAAQDVQESAAAQDSPDKEIVVTGSRGLPRTVADSPTPIDVIGASELQRTGRAGVFSALNTLVPSFNLPARAGGGTSTVIATGGLRGLNPDQTLILVNGKRRHKTSLINAVSSYYNGSVPADLDLIPTSAIDHIEVLRDGAAAQYGSDAIAGVINIILKKDKSGGFGSFTAGQNFDRSDGELFQADANIGFALGQDGFLDLSVSAKKQNASNRAEPISSSIRLYPLVNGALDSREATINRLVTTNYGAMPQESINTGFNAGYDLGGVELYSFGTYSQRKSDLNYTYRAPTNANSLPAVFPNGFRPHVMIAEEDYEVAVGARGALSGWDWDFSQTLGKNRSRQTADNTLNASLGPTSQTHFYVGTLISKEAVTSLDLTRGYAVGGGSLQVSGGLQYRVESYQVLAGEWASYAAGTYTSSLGRPTPGASGAAGFTPDDAGFLKRNNMAAYGDIVWDPSTRLTIGGALRFEHYDDDSGDTLIGKLNARYAVTPWVAVRGAVSTGFRAPALAQQIYASTTGQFRTIGTTLNLLQIKTLPVNSAAAIALGAEPLKPEKSTNLSAGIVLTPFARFTLTVDGYQIEVRDRIAITSTLTGTAVSAILTANGLSPDISAQYYTNAIDTRTRGVDVVATYQHPIGSVASMAWNLGYNYNRTVITHIKDNPSELGSLGSGYVLFDRLSQSNMTVNLPETKFFLGNVTTLAPFTLATRLVRYGSFKSYGNTIANDRTFGAKWVTDVDLSWKASDRLTVSAGANNLFNVYPDRNDTLTNVNTGAGFYSTGGAYGFTGGYYYGRVAIKF</sequence>
<dbReference type="PROSITE" id="PS52016">
    <property type="entry name" value="TONB_DEPENDENT_REC_3"/>
    <property type="match status" value="1"/>
</dbReference>
<dbReference type="InterPro" id="IPR036942">
    <property type="entry name" value="Beta-barrel_TonB_sf"/>
</dbReference>
<organism evidence="13 14">
    <name type="scientific">Sphingomonas hengshuiensis</name>
    <dbReference type="NCBI Taxonomy" id="1609977"/>
    <lineage>
        <taxon>Bacteria</taxon>
        <taxon>Pseudomonadati</taxon>
        <taxon>Pseudomonadota</taxon>
        <taxon>Alphaproteobacteria</taxon>
        <taxon>Sphingomonadales</taxon>
        <taxon>Sphingomonadaceae</taxon>
        <taxon>Sphingomonas</taxon>
    </lineage>
</organism>
<name>A0A7U5BF74_9SPHN</name>